<dbReference type="RefSeq" id="WP_019976243.1">
    <property type="nucleotide sequence ID" value="NZ_BJXC01000008.1"/>
</dbReference>
<comment type="caution">
    <text evidence="1">The sequence shown here is derived from an EMBL/GenBank/DDBJ whole genome shotgun (WGS) entry which is preliminary data.</text>
</comment>
<dbReference type="Gene3D" id="1.10.540.10">
    <property type="entry name" value="Acyl-CoA dehydrogenase/oxidase, N-terminal domain"/>
    <property type="match status" value="1"/>
</dbReference>
<dbReference type="GO" id="GO:0016627">
    <property type="term" value="F:oxidoreductase activity, acting on the CH-CH group of donors"/>
    <property type="evidence" value="ECO:0007669"/>
    <property type="project" value="InterPro"/>
</dbReference>
<dbReference type="STRING" id="1218108.GCA_000382425_02766"/>
<proteinExistence type="predicted"/>
<dbReference type="Gene3D" id="2.40.110.10">
    <property type="entry name" value="Butyryl-CoA Dehydrogenase, subunit A, domain 2"/>
    <property type="match status" value="1"/>
</dbReference>
<keyword evidence="2" id="KW-1185">Reference proteome</keyword>
<evidence type="ECO:0000313" key="1">
    <source>
        <dbReference type="EMBL" id="GEM51664.1"/>
    </source>
</evidence>
<dbReference type="Proteomes" id="UP000321245">
    <property type="component" value="Unassembled WGS sequence"/>
</dbReference>
<sequence length="338" mass="38834">MKKMLDKTTLRKEVLNKETFNQSVLDYIHTQKWLNIWVPKQYNGLGLQFSEGLHTLQSIARIDGSLGWFITLCSGANYFARNLKPEIAFKLFSSRKTCFGGSGMLGGTAEKKGENYHINGLWHYATGAPYLTHFTLNATIIEDGKEVLDENGEPKFKSFILDKSQVKLIQTWKSMGMVATSSHSFEVKNQLVHQDYSFVYNHFYSNDSVEKIPFRSFADLTLLVNYLGMAEHFIEKSLEIISVEQLVIFEEFIKINTLKSTGYANIIENLLAEDSTISEDLETEIHTFGIETVTQITQFIIQLYPQLGIKASKQQEEINQIFRDYFTATQHRNFRTKI</sequence>
<reference evidence="1 2" key="1">
    <citation type="submission" date="2019-07" db="EMBL/GenBank/DDBJ databases">
        <title>Whole genome shotgun sequence of Empedobacter brevis NBRC 14943.</title>
        <authorList>
            <person name="Hosoyama A."/>
            <person name="Uohara A."/>
            <person name="Ohji S."/>
            <person name="Ichikawa N."/>
        </authorList>
    </citation>
    <scope>NUCLEOTIDE SEQUENCE [LARGE SCALE GENOMIC DNA]</scope>
    <source>
        <strain evidence="1 2">NBRC 14943</strain>
    </source>
</reference>
<dbReference type="InterPro" id="IPR009100">
    <property type="entry name" value="AcylCoA_DH/oxidase_NM_dom_sf"/>
</dbReference>
<dbReference type="GO" id="GO:0050660">
    <property type="term" value="F:flavin adenine dinucleotide binding"/>
    <property type="evidence" value="ECO:0007669"/>
    <property type="project" value="InterPro"/>
</dbReference>
<evidence type="ECO:0000313" key="2">
    <source>
        <dbReference type="Proteomes" id="UP000321245"/>
    </source>
</evidence>
<accession>A0A511NFR9</accession>
<dbReference type="InterPro" id="IPR046373">
    <property type="entry name" value="Acyl-CoA_Oxase/DH_mid-dom_sf"/>
</dbReference>
<dbReference type="GeneID" id="84650851"/>
<organism evidence="1 2">
    <name type="scientific">Empedobacter brevis NBRC 14943 = ATCC 43319</name>
    <dbReference type="NCBI Taxonomy" id="1218108"/>
    <lineage>
        <taxon>Bacteria</taxon>
        <taxon>Pseudomonadati</taxon>
        <taxon>Bacteroidota</taxon>
        <taxon>Flavobacteriia</taxon>
        <taxon>Flavobacteriales</taxon>
        <taxon>Weeksellaceae</taxon>
        <taxon>Empedobacter</taxon>
    </lineage>
</organism>
<dbReference type="SUPFAM" id="SSF56645">
    <property type="entry name" value="Acyl-CoA dehydrogenase NM domain-like"/>
    <property type="match status" value="1"/>
</dbReference>
<dbReference type="EMBL" id="BJXC01000008">
    <property type="protein sequence ID" value="GEM51664.1"/>
    <property type="molecule type" value="Genomic_DNA"/>
</dbReference>
<name>A0A511NFR9_9FLAO</name>
<gene>
    <name evidence="1" type="ORF">EB1_14540</name>
</gene>
<dbReference type="AlphaFoldDB" id="A0A511NFR9"/>
<dbReference type="InterPro" id="IPR037069">
    <property type="entry name" value="AcylCoA_DH/ox_N_sf"/>
</dbReference>
<protein>
    <recommendedName>
        <fullName evidence="3">Acyl-CoA dehydrogenase</fullName>
    </recommendedName>
</protein>
<evidence type="ECO:0008006" key="3">
    <source>
        <dbReference type="Google" id="ProtNLM"/>
    </source>
</evidence>